<comment type="caution">
    <text evidence="7">The sequence shown here is derived from an EMBL/GenBank/DDBJ whole genome shotgun (WGS) entry which is preliminary data.</text>
</comment>
<organism evidence="7 8">
    <name type="scientific">Desulfurobacterium pacificum</name>
    <dbReference type="NCBI Taxonomy" id="240166"/>
    <lineage>
        <taxon>Bacteria</taxon>
        <taxon>Pseudomonadati</taxon>
        <taxon>Aquificota</taxon>
        <taxon>Aquificia</taxon>
        <taxon>Desulfurobacteriales</taxon>
        <taxon>Desulfurobacteriaceae</taxon>
        <taxon>Desulfurobacterium</taxon>
    </lineage>
</organism>
<dbReference type="InterPro" id="IPR004498">
    <property type="entry name" value="Ribosomal_PrmA_MeTrfase"/>
</dbReference>
<keyword evidence="3 6" id="KW-0489">Methyltransferase</keyword>
<dbReference type="EC" id="2.1.1.-" evidence="6"/>
<evidence type="ECO:0000313" key="7">
    <source>
        <dbReference type="EMBL" id="SMP08918.1"/>
    </source>
</evidence>
<name>A0ABY1NG57_9BACT</name>
<evidence type="ECO:0000256" key="5">
    <source>
        <dbReference type="ARBA" id="ARBA00022691"/>
    </source>
</evidence>
<dbReference type="SUPFAM" id="SSF53335">
    <property type="entry name" value="S-adenosyl-L-methionine-dependent methyltransferases"/>
    <property type="match status" value="1"/>
</dbReference>
<dbReference type="RefSeq" id="WP_283400159.1">
    <property type="nucleotide sequence ID" value="NZ_FXUB01000001.1"/>
</dbReference>
<feature type="binding site" evidence="6">
    <location>
        <position position="124"/>
    </location>
    <ligand>
        <name>S-adenosyl-L-methionine</name>
        <dbReference type="ChEBI" id="CHEBI:59789"/>
    </ligand>
</feature>
<keyword evidence="4 6" id="KW-0808">Transferase</keyword>
<keyword evidence="5 6" id="KW-0949">S-adenosyl-L-methionine</keyword>
<accession>A0ABY1NG57</accession>
<dbReference type="EMBL" id="FXUB01000001">
    <property type="protein sequence ID" value="SMP08918.1"/>
    <property type="molecule type" value="Genomic_DNA"/>
</dbReference>
<dbReference type="GO" id="GO:0008168">
    <property type="term" value="F:methyltransferase activity"/>
    <property type="evidence" value="ECO:0007669"/>
    <property type="project" value="UniProtKB-KW"/>
</dbReference>
<dbReference type="PANTHER" id="PTHR43648">
    <property type="entry name" value="ELECTRON TRANSFER FLAVOPROTEIN BETA SUBUNIT LYSINE METHYLTRANSFERASE"/>
    <property type="match status" value="1"/>
</dbReference>
<proteinExistence type="inferred from homology"/>
<dbReference type="Pfam" id="PF06325">
    <property type="entry name" value="PrmA"/>
    <property type="match status" value="1"/>
</dbReference>
<sequence length="269" mass="30802">MKEYFVLKFKTTKEEWEKLQPLIVSDNYLGAEETEENGTLTVKAYFKNREKIPPEILQLSESQESIPEKNWNEEWKKYFKPEPVSEKFIVVPSWMKEEYPIPKGKFPIYIYPGQTFGTGTHETTKLTIRFLEKTIKPGCSFLDVGAGSGILSIAAKKLGAREVLACDIQKECREEIPFNCKLNEVSGVEVFIGDLKKLNGAFDVVAANIEKHLLEPLVPEIYKKTKKLAVFSGILKKQRDDFAKTLKETDFTILEEAGEGEWMAFLCRK</sequence>
<keyword evidence="8" id="KW-1185">Reference proteome</keyword>
<dbReference type="GO" id="GO:0032259">
    <property type="term" value="P:methylation"/>
    <property type="evidence" value="ECO:0007669"/>
    <property type="project" value="UniProtKB-KW"/>
</dbReference>
<evidence type="ECO:0000313" key="8">
    <source>
        <dbReference type="Proteomes" id="UP001157911"/>
    </source>
</evidence>
<gene>
    <name evidence="6" type="primary">prmA</name>
    <name evidence="7" type="ORF">SAMN06265339_0668</name>
</gene>
<feature type="binding site" evidence="6">
    <location>
        <position position="145"/>
    </location>
    <ligand>
        <name>S-adenosyl-L-methionine</name>
        <dbReference type="ChEBI" id="CHEBI:59789"/>
    </ligand>
</feature>
<keyword evidence="7" id="KW-0687">Ribonucleoprotein</keyword>
<evidence type="ECO:0000256" key="2">
    <source>
        <dbReference type="ARBA" id="ARBA00022490"/>
    </source>
</evidence>
<evidence type="ECO:0000256" key="1">
    <source>
        <dbReference type="ARBA" id="ARBA00009741"/>
    </source>
</evidence>
<evidence type="ECO:0000256" key="3">
    <source>
        <dbReference type="ARBA" id="ARBA00022603"/>
    </source>
</evidence>
<reference evidence="7 8" key="1">
    <citation type="submission" date="2017-05" db="EMBL/GenBank/DDBJ databases">
        <authorList>
            <person name="Varghese N."/>
            <person name="Submissions S."/>
        </authorList>
    </citation>
    <scope>NUCLEOTIDE SEQUENCE [LARGE SCALE GENOMIC DNA]</scope>
    <source>
        <strain evidence="7 8">DSM 15522</strain>
    </source>
</reference>
<evidence type="ECO:0000256" key="4">
    <source>
        <dbReference type="ARBA" id="ARBA00022679"/>
    </source>
</evidence>
<comment type="function">
    <text evidence="6">Methylates ribosomal protein L11.</text>
</comment>
<dbReference type="InterPro" id="IPR050078">
    <property type="entry name" value="Ribosomal_L11_MeTrfase_PrmA"/>
</dbReference>
<dbReference type="GO" id="GO:0005840">
    <property type="term" value="C:ribosome"/>
    <property type="evidence" value="ECO:0007669"/>
    <property type="project" value="UniProtKB-KW"/>
</dbReference>
<comment type="catalytic activity">
    <reaction evidence="6">
        <text>L-lysyl-[protein] + 3 S-adenosyl-L-methionine = N(6),N(6),N(6)-trimethyl-L-lysyl-[protein] + 3 S-adenosyl-L-homocysteine + 3 H(+)</text>
        <dbReference type="Rhea" id="RHEA:54192"/>
        <dbReference type="Rhea" id="RHEA-COMP:9752"/>
        <dbReference type="Rhea" id="RHEA-COMP:13826"/>
        <dbReference type="ChEBI" id="CHEBI:15378"/>
        <dbReference type="ChEBI" id="CHEBI:29969"/>
        <dbReference type="ChEBI" id="CHEBI:57856"/>
        <dbReference type="ChEBI" id="CHEBI:59789"/>
        <dbReference type="ChEBI" id="CHEBI:61961"/>
    </reaction>
</comment>
<protein>
    <recommendedName>
        <fullName evidence="6">Ribosomal protein L11 methyltransferase</fullName>
        <shortName evidence="6">L11 Mtase</shortName>
        <ecNumber evidence="6">2.1.1.-</ecNumber>
    </recommendedName>
</protein>
<dbReference type="PIRSF" id="PIRSF000401">
    <property type="entry name" value="RPL11_MTase"/>
    <property type="match status" value="1"/>
</dbReference>
<keyword evidence="7" id="KW-0689">Ribosomal protein</keyword>
<feature type="binding site" evidence="6">
    <location>
        <position position="167"/>
    </location>
    <ligand>
        <name>S-adenosyl-L-methionine</name>
        <dbReference type="ChEBI" id="CHEBI:59789"/>
    </ligand>
</feature>
<dbReference type="Proteomes" id="UP001157911">
    <property type="component" value="Unassembled WGS sequence"/>
</dbReference>
<feature type="binding site" evidence="6">
    <location>
        <position position="208"/>
    </location>
    <ligand>
        <name>S-adenosyl-L-methionine</name>
        <dbReference type="ChEBI" id="CHEBI:59789"/>
    </ligand>
</feature>
<dbReference type="HAMAP" id="MF_00735">
    <property type="entry name" value="Methyltr_PrmA"/>
    <property type="match status" value="1"/>
</dbReference>
<comment type="subcellular location">
    <subcellularLocation>
        <location evidence="6">Cytoplasm</location>
    </subcellularLocation>
</comment>
<evidence type="ECO:0000256" key="6">
    <source>
        <dbReference type="HAMAP-Rule" id="MF_00735"/>
    </source>
</evidence>
<keyword evidence="2 6" id="KW-0963">Cytoplasm</keyword>
<dbReference type="PANTHER" id="PTHR43648:SF1">
    <property type="entry name" value="ELECTRON TRANSFER FLAVOPROTEIN BETA SUBUNIT LYSINE METHYLTRANSFERASE"/>
    <property type="match status" value="1"/>
</dbReference>
<comment type="similarity">
    <text evidence="1 6">Belongs to the methyltransferase superfamily. PrmA family.</text>
</comment>
<dbReference type="CDD" id="cd02440">
    <property type="entry name" value="AdoMet_MTases"/>
    <property type="match status" value="1"/>
</dbReference>
<dbReference type="InterPro" id="IPR029063">
    <property type="entry name" value="SAM-dependent_MTases_sf"/>
</dbReference>
<dbReference type="Gene3D" id="3.40.50.150">
    <property type="entry name" value="Vaccinia Virus protein VP39"/>
    <property type="match status" value="1"/>
</dbReference>